<keyword evidence="3" id="KW-1185">Reference proteome</keyword>
<evidence type="ECO:0000313" key="2">
    <source>
        <dbReference type="EMBL" id="RKG84867.1"/>
    </source>
</evidence>
<protein>
    <submittedName>
        <fullName evidence="2">Uncharacterized protein</fullName>
    </submittedName>
</protein>
<gene>
    <name evidence="2" type="ORF">D7V88_21070</name>
</gene>
<evidence type="ECO:0000313" key="3">
    <source>
        <dbReference type="Proteomes" id="UP000268094"/>
    </source>
</evidence>
<name>A0A3A8IN41_9BACT</name>
<dbReference type="AlphaFoldDB" id="A0A3A8IN41"/>
<organism evidence="2 3">
    <name type="scientific">Corallococcus terminator</name>
    <dbReference type="NCBI Taxonomy" id="2316733"/>
    <lineage>
        <taxon>Bacteria</taxon>
        <taxon>Pseudomonadati</taxon>
        <taxon>Myxococcota</taxon>
        <taxon>Myxococcia</taxon>
        <taxon>Myxococcales</taxon>
        <taxon>Cystobacterineae</taxon>
        <taxon>Myxococcaceae</taxon>
        <taxon>Corallococcus</taxon>
    </lineage>
</organism>
<dbReference type="Proteomes" id="UP000268094">
    <property type="component" value="Unassembled WGS sequence"/>
</dbReference>
<reference evidence="3" key="1">
    <citation type="submission" date="2018-09" db="EMBL/GenBank/DDBJ databases">
        <authorList>
            <person name="Livingstone P.G."/>
            <person name="Whitworth D.E."/>
        </authorList>
    </citation>
    <scope>NUCLEOTIDE SEQUENCE [LARGE SCALE GENOMIC DNA]</scope>
    <source>
        <strain evidence="3">CA054A</strain>
    </source>
</reference>
<feature type="region of interest" description="Disordered" evidence="1">
    <location>
        <begin position="36"/>
        <end position="68"/>
    </location>
</feature>
<accession>A0A3A8IN41</accession>
<sequence>MGGLCCAASFFAQRTEAPATGAGAASEQDLRHRFFGGQADDAGNAPSRGTLHADGHSRPFPRPLHAAL</sequence>
<dbReference type="EMBL" id="RAVZ01000146">
    <property type="protein sequence ID" value="RKG84867.1"/>
    <property type="molecule type" value="Genomic_DNA"/>
</dbReference>
<proteinExistence type="predicted"/>
<comment type="caution">
    <text evidence="2">The sequence shown here is derived from an EMBL/GenBank/DDBJ whole genome shotgun (WGS) entry which is preliminary data.</text>
</comment>
<evidence type="ECO:0000256" key="1">
    <source>
        <dbReference type="SAM" id="MobiDB-lite"/>
    </source>
</evidence>